<evidence type="ECO:0000313" key="3">
    <source>
        <dbReference type="EMBL" id="MDJ1642347.1"/>
    </source>
</evidence>
<keyword evidence="2" id="KW-1133">Transmembrane helix</keyword>
<accession>A0ABT7DBL3</accession>
<keyword evidence="4" id="KW-1185">Reference proteome</keyword>
<protein>
    <submittedName>
        <fullName evidence="3">Uncharacterized protein</fullName>
    </submittedName>
</protein>
<keyword evidence="2" id="KW-0472">Membrane</keyword>
<evidence type="ECO:0000256" key="1">
    <source>
        <dbReference type="SAM" id="MobiDB-lite"/>
    </source>
</evidence>
<name>A0ABT7DBL3_9ACTN</name>
<reference evidence="3 4" key="1">
    <citation type="submission" date="2023-04" db="EMBL/GenBank/DDBJ databases">
        <title>A novel species of the genus Streptomyces: Streptomyces pakalii sp. nov. isolated from a Mexican soil jungle.</title>
        <authorList>
            <person name="Chavez-Hernandez M.A."/>
            <person name="Ortiz-Alvarez J."/>
            <person name="Villa-Tanaca L."/>
            <person name="Hernandez-Rodriguez C."/>
        </authorList>
    </citation>
    <scope>NUCLEOTIDE SEQUENCE [LARGE SCALE GENOMIC DNA]</scope>
    <source>
        <strain evidence="3 4">ENCB-J15</strain>
    </source>
</reference>
<evidence type="ECO:0000256" key="2">
    <source>
        <dbReference type="SAM" id="Phobius"/>
    </source>
</evidence>
<evidence type="ECO:0000313" key="4">
    <source>
        <dbReference type="Proteomes" id="UP001237194"/>
    </source>
</evidence>
<sequence>MSTQERGGAGAPAAARTEAAEGARVPRQLWVEEPASKRRMPDAVRTAAVRAVLIMSVTIIQAMVAFLSTLAGSWLAFPMVLTSVASTVVATWAVLDVWVTRQVWNQRNGVVSVPSSTARQIRRERRRSRRAERAAERDGTGGGIGGRRRTGDLSRA</sequence>
<feature type="region of interest" description="Disordered" evidence="1">
    <location>
        <begin position="115"/>
        <end position="156"/>
    </location>
</feature>
<feature type="compositionally biased region" description="Low complexity" evidence="1">
    <location>
        <begin position="11"/>
        <end position="21"/>
    </location>
</feature>
<feature type="region of interest" description="Disordered" evidence="1">
    <location>
        <begin position="1"/>
        <end position="21"/>
    </location>
</feature>
<gene>
    <name evidence="3" type="ORF">P5W92_18305</name>
</gene>
<feature type="transmembrane region" description="Helical" evidence="2">
    <location>
        <begin position="47"/>
        <end position="68"/>
    </location>
</feature>
<keyword evidence="2" id="KW-0812">Transmembrane</keyword>
<dbReference type="Proteomes" id="UP001237194">
    <property type="component" value="Unassembled WGS sequence"/>
</dbReference>
<comment type="caution">
    <text evidence="3">The sequence shown here is derived from an EMBL/GenBank/DDBJ whole genome shotgun (WGS) entry which is preliminary data.</text>
</comment>
<proteinExistence type="predicted"/>
<feature type="compositionally biased region" description="Basic residues" evidence="1">
    <location>
        <begin position="120"/>
        <end position="130"/>
    </location>
</feature>
<feature type="transmembrane region" description="Helical" evidence="2">
    <location>
        <begin position="74"/>
        <end position="99"/>
    </location>
</feature>
<organism evidence="3 4">
    <name type="scientific">Streptomyces pakalii</name>
    <dbReference type="NCBI Taxonomy" id="3036494"/>
    <lineage>
        <taxon>Bacteria</taxon>
        <taxon>Bacillati</taxon>
        <taxon>Actinomycetota</taxon>
        <taxon>Actinomycetes</taxon>
        <taxon>Kitasatosporales</taxon>
        <taxon>Streptomycetaceae</taxon>
        <taxon>Streptomyces</taxon>
    </lineage>
</organism>
<dbReference type="EMBL" id="JARWAF010000007">
    <property type="protein sequence ID" value="MDJ1642347.1"/>
    <property type="molecule type" value="Genomic_DNA"/>
</dbReference>